<evidence type="ECO:0000313" key="3">
    <source>
        <dbReference type="Proteomes" id="UP000578819"/>
    </source>
</evidence>
<proteinExistence type="predicted"/>
<dbReference type="AlphaFoldDB" id="A0A7W7SKZ3"/>
<reference evidence="2 3" key="1">
    <citation type="submission" date="2020-08" db="EMBL/GenBank/DDBJ databases">
        <title>Sequencing the genomes of 1000 actinobacteria strains.</title>
        <authorList>
            <person name="Klenk H.-P."/>
        </authorList>
    </citation>
    <scope>NUCLEOTIDE SEQUENCE [LARGE SCALE GENOMIC DNA]</scope>
    <source>
        <strain evidence="2 3">DSM 45886</strain>
    </source>
</reference>
<feature type="transmembrane region" description="Helical" evidence="1">
    <location>
        <begin position="23"/>
        <end position="41"/>
    </location>
</feature>
<keyword evidence="3" id="KW-1185">Reference proteome</keyword>
<dbReference type="RefSeq" id="WP_221448886.1">
    <property type="nucleotide sequence ID" value="NZ_JACHJW010000001.1"/>
</dbReference>
<accession>A0A7W7SKZ3</accession>
<evidence type="ECO:0000256" key="1">
    <source>
        <dbReference type="SAM" id="Phobius"/>
    </source>
</evidence>
<dbReference type="EMBL" id="JACHJW010000001">
    <property type="protein sequence ID" value="MBB4956708.1"/>
    <property type="molecule type" value="Genomic_DNA"/>
</dbReference>
<gene>
    <name evidence="2" type="ORF">FHR38_000441</name>
</gene>
<keyword evidence="1" id="KW-0472">Membrane</keyword>
<evidence type="ECO:0000313" key="2">
    <source>
        <dbReference type="EMBL" id="MBB4956708.1"/>
    </source>
</evidence>
<protein>
    <submittedName>
        <fullName evidence="2">Uncharacterized protein</fullName>
    </submittedName>
</protein>
<feature type="transmembrane region" description="Helical" evidence="1">
    <location>
        <begin position="111"/>
        <end position="133"/>
    </location>
</feature>
<dbReference type="Proteomes" id="UP000578819">
    <property type="component" value="Unassembled WGS sequence"/>
</dbReference>
<name>A0A7W7SKZ3_9ACTN</name>
<keyword evidence="1" id="KW-1133">Transmembrane helix</keyword>
<keyword evidence="1" id="KW-0812">Transmembrane</keyword>
<comment type="caution">
    <text evidence="2">The sequence shown here is derived from an EMBL/GenBank/DDBJ whole genome shotgun (WGS) entry which is preliminary data.</text>
</comment>
<organism evidence="2 3">
    <name type="scientific">Micromonospora polyrhachis</name>
    <dbReference type="NCBI Taxonomy" id="1282883"/>
    <lineage>
        <taxon>Bacteria</taxon>
        <taxon>Bacillati</taxon>
        <taxon>Actinomycetota</taxon>
        <taxon>Actinomycetes</taxon>
        <taxon>Micromonosporales</taxon>
        <taxon>Micromonosporaceae</taxon>
        <taxon>Micromonospora</taxon>
    </lineage>
</organism>
<sequence>MQHGTGPGTGTGPGKRSSWRRHLIPVVLLTALLGVFCAIPMGNAVGLVTGEAVTAQVEGCAKEGKYNVCRGSWVFSDGSSGTGPINGVGGDDVGRAVDVWAVHDQATTSRLAWATTPALFGAILMALVIAVGVSRRARTRF</sequence>